<dbReference type="InterPro" id="IPR021205">
    <property type="entry name" value="Lanti_perm_SpaE/MutE/EpiE-like"/>
</dbReference>
<dbReference type="RefSeq" id="WP_277616877.1">
    <property type="nucleotide sequence ID" value="NZ_JARPRP010000020.1"/>
</dbReference>
<comment type="caution">
    <text evidence="2">The sequence shown here is derived from an EMBL/GenBank/DDBJ whole genome shotgun (WGS) entry which is preliminary data.</text>
</comment>
<proteinExistence type="predicted"/>
<feature type="transmembrane region" description="Helical" evidence="1">
    <location>
        <begin position="99"/>
        <end position="124"/>
    </location>
</feature>
<protein>
    <submittedName>
        <fullName evidence="2">Lantibiotic immunity ABC transporter MutE/EpiE family permease subunit</fullName>
    </submittedName>
</protein>
<accession>A0AAJ1KAT3</accession>
<reference evidence="2" key="1">
    <citation type="submission" date="2023-03" db="EMBL/GenBank/DDBJ databases">
        <title>Genetic diversity of Bacillus cereus sensu lato isolates from Slovenia.</title>
        <authorList>
            <person name="Abdelli M."/>
        </authorList>
    </citation>
    <scope>NUCLEOTIDE SEQUENCE</scope>
    <source>
        <strain evidence="2">SIBC39</strain>
    </source>
</reference>
<dbReference type="CDD" id="cd21807">
    <property type="entry name" value="ABC-2_lan_permease_MutE_EpiE-like"/>
    <property type="match status" value="1"/>
</dbReference>
<evidence type="ECO:0000313" key="2">
    <source>
        <dbReference type="EMBL" id="MDG0954755.1"/>
    </source>
</evidence>
<gene>
    <name evidence="2" type="ORF">P6U19_19390</name>
</gene>
<feature type="transmembrane region" description="Helical" evidence="1">
    <location>
        <begin position="20"/>
        <end position="39"/>
    </location>
</feature>
<feature type="transmembrane region" description="Helical" evidence="1">
    <location>
        <begin position="223"/>
        <end position="243"/>
    </location>
</feature>
<sequence>MHVYVKSEIIKTKRTSLRKMVLVIPLLCSFIAIAFGFLGGPDVLRLGVETIINHWGILWLSVFIALTAGLLDNLEKKSTRFKTIIGLPIDLKKKEISRVLFLSWLVFLASTCLIVVISIASLFIQTSPYLVPLFSCIMAVLLTLVTSLWQVPFCLWLSRKTNLFLTLLINCMLNLNLGTLYAPTEHWWLVPWAWPLRVEMPLTHLHSNGIPLPENSGLLSNSVIPIAIILSLLFWVFVTFLTAKSFEKQEVK</sequence>
<dbReference type="AlphaFoldDB" id="A0AAJ1KAT3"/>
<dbReference type="NCBIfam" id="TIGR03732">
    <property type="entry name" value="lanti_perm_MutE"/>
    <property type="match status" value="1"/>
</dbReference>
<dbReference type="EMBL" id="JARPRR010000016">
    <property type="protein sequence ID" value="MDG0954755.1"/>
    <property type="molecule type" value="Genomic_DNA"/>
</dbReference>
<feature type="transmembrane region" description="Helical" evidence="1">
    <location>
        <begin position="51"/>
        <end position="71"/>
    </location>
</feature>
<dbReference type="Proteomes" id="UP001216801">
    <property type="component" value="Unassembled WGS sequence"/>
</dbReference>
<evidence type="ECO:0000256" key="1">
    <source>
        <dbReference type="SAM" id="Phobius"/>
    </source>
</evidence>
<name>A0AAJ1KAT3_9BACI</name>
<keyword evidence="1" id="KW-0472">Membrane</keyword>
<feature type="transmembrane region" description="Helical" evidence="1">
    <location>
        <begin position="130"/>
        <end position="151"/>
    </location>
</feature>
<keyword evidence="1" id="KW-1133">Transmembrane helix</keyword>
<evidence type="ECO:0000313" key="3">
    <source>
        <dbReference type="Proteomes" id="UP001216801"/>
    </source>
</evidence>
<feature type="transmembrane region" description="Helical" evidence="1">
    <location>
        <begin position="163"/>
        <end position="182"/>
    </location>
</feature>
<organism evidence="2 3">
    <name type="scientific">Bacillus paranthracis</name>
    <dbReference type="NCBI Taxonomy" id="2026186"/>
    <lineage>
        <taxon>Bacteria</taxon>
        <taxon>Bacillati</taxon>
        <taxon>Bacillota</taxon>
        <taxon>Bacilli</taxon>
        <taxon>Bacillales</taxon>
        <taxon>Bacillaceae</taxon>
        <taxon>Bacillus</taxon>
        <taxon>Bacillus cereus group</taxon>
    </lineage>
</organism>
<keyword evidence="1" id="KW-0812">Transmembrane</keyword>